<evidence type="ECO:0000256" key="9">
    <source>
        <dbReference type="ARBA" id="ARBA00023049"/>
    </source>
</evidence>
<feature type="binding site" evidence="13">
    <location>
        <position position="116"/>
    </location>
    <ligand>
        <name>Zn(2+)</name>
        <dbReference type="ChEBI" id="CHEBI:29105"/>
        <note>catalytic</note>
    </ligand>
</feature>
<dbReference type="InterPro" id="IPR050414">
    <property type="entry name" value="Fungal_M35_metalloproteases"/>
</dbReference>
<evidence type="ECO:0000256" key="3">
    <source>
        <dbReference type="ARBA" id="ARBA00022670"/>
    </source>
</evidence>
<evidence type="ECO:0000313" key="15">
    <source>
        <dbReference type="EMBL" id="KAE8334278.1"/>
    </source>
</evidence>
<comment type="similarity">
    <text evidence="2 14">Belongs to the peptidase M35 family.</text>
</comment>
<evidence type="ECO:0000256" key="14">
    <source>
        <dbReference type="RuleBase" id="RU361126"/>
    </source>
</evidence>
<sequence>MAIAAAQEAREGGERLKVYFGSDSPEVRKQVADRLDAIADEATSKGTVNYYCQDTKQECYGNIAALTFPYENRIINCPPYYETPAVADQCHYLDQAGLSLHEFAHATSVYRPGAIDVAYGYDAVLKLNTQDALQNADSFAYYANSVFLNCAEDGRVDSGLIRHDNENGVLNNNYDAQSLTRMTGPSNEIKPDRVKEVWHRNDDGTFDYYKYGRDGQINTRYSNVNNDGSSYQVTGMNGDRWNIHNGAYDFVGTDGRLYNDIPLSYDTSAKA</sequence>
<feature type="active site" evidence="12">
    <location>
        <position position="102"/>
    </location>
</feature>
<comment type="subcellular location">
    <subcellularLocation>
        <location evidence="14">Secreted</location>
    </subcellularLocation>
</comment>
<organism evidence="15">
    <name type="scientific">Aspergillus arachidicola</name>
    <dbReference type="NCBI Taxonomy" id="656916"/>
    <lineage>
        <taxon>Eukaryota</taxon>
        <taxon>Fungi</taxon>
        <taxon>Dikarya</taxon>
        <taxon>Ascomycota</taxon>
        <taxon>Pezizomycotina</taxon>
        <taxon>Eurotiomycetes</taxon>
        <taxon>Eurotiomycetidae</taxon>
        <taxon>Eurotiales</taxon>
        <taxon>Aspergillaceae</taxon>
        <taxon>Aspergillus</taxon>
        <taxon>Aspergillus subgen. Circumdati</taxon>
    </lineage>
</organism>
<comment type="function">
    <text evidence="14">Secreted metalloproteinase that allows assimilation of proteinaceous substrates. Shows high activities on basic nuclear substrates such as histone and protamine.</text>
</comment>
<proteinExistence type="inferred from homology"/>
<gene>
    <name evidence="15" type="ORF">BDV24DRAFT_170350</name>
</gene>
<name>A0A5N6XN22_9EURO</name>
<dbReference type="GO" id="GO:0005576">
    <property type="term" value="C:extracellular region"/>
    <property type="evidence" value="ECO:0007669"/>
    <property type="project" value="UniProtKB-SubCell"/>
</dbReference>
<dbReference type="Gene3D" id="3.40.390.10">
    <property type="entry name" value="Collagenase (Catalytic Domain)"/>
    <property type="match status" value="1"/>
</dbReference>
<dbReference type="PANTHER" id="PTHR37016">
    <property type="match status" value="1"/>
</dbReference>
<keyword evidence="11" id="KW-1015">Disulfide bond</keyword>
<dbReference type="GO" id="GO:0046872">
    <property type="term" value="F:metal ion binding"/>
    <property type="evidence" value="ECO:0007669"/>
    <property type="project" value="UniProtKB-KW"/>
</dbReference>
<comment type="cofactor">
    <cofactor evidence="13 14">
        <name>Zn(2+)</name>
        <dbReference type="ChEBI" id="CHEBI:29105"/>
    </cofactor>
    <text evidence="13 14">Binds 1 zinc ion per subunit.</text>
</comment>
<feature type="binding site" evidence="13">
    <location>
        <position position="105"/>
    </location>
    <ligand>
        <name>Zn(2+)</name>
        <dbReference type="ChEBI" id="CHEBI:29105"/>
        <note>catalytic</note>
    </ligand>
</feature>
<evidence type="ECO:0000256" key="2">
    <source>
        <dbReference type="ARBA" id="ARBA00010279"/>
    </source>
</evidence>
<keyword evidence="8 13" id="KW-0862">Zinc</keyword>
<dbReference type="GO" id="GO:0006508">
    <property type="term" value="P:proteolysis"/>
    <property type="evidence" value="ECO:0007669"/>
    <property type="project" value="UniProtKB-KW"/>
</dbReference>
<dbReference type="Pfam" id="PF02102">
    <property type="entry name" value="Peptidase_M35"/>
    <property type="match status" value="1"/>
</dbReference>
<evidence type="ECO:0000256" key="6">
    <source>
        <dbReference type="ARBA" id="ARBA00022729"/>
    </source>
</evidence>
<evidence type="ECO:0000256" key="5">
    <source>
        <dbReference type="ARBA" id="ARBA00022723"/>
    </source>
</evidence>
<evidence type="ECO:0000256" key="7">
    <source>
        <dbReference type="ARBA" id="ARBA00022801"/>
    </source>
</evidence>
<evidence type="ECO:0000256" key="1">
    <source>
        <dbReference type="ARBA" id="ARBA00001187"/>
    </source>
</evidence>
<reference evidence="15" key="1">
    <citation type="submission" date="2019-04" db="EMBL/GenBank/DDBJ databases">
        <title>Friends and foes A comparative genomics study of 23 Aspergillus species from section Flavi.</title>
        <authorList>
            <consortium name="DOE Joint Genome Institute"/>
            <person name="Kjaerbolling I."/>
            <person name="Vesth T."/>
            <person name="Frisvad J.C."/>
            <person name="Nybo J.L."/>
            <person name="Theobald S."/>
            <person name="Kildgaard S."/>
            <person name="Isbrandt T."/>
            <person name="Kuo A."/>
            <person name="Sato A."/>
            <person name="Lyhne E.K."/>
            <person name="Kogle M.E."/>
            <person name="Wiebenga A."/>
            <person name="Kun R.S."/>
            <person name="Lubbers R.J."/>
            <person name="Makela M.R."/>
            <person name="Barry K."/>
            <person name="Chovatia M."/>
            <person name="Clum A."/>
            <person name="Daum C."/>
            <person name="Haridas S."/>
            <person name="He G."/>
            <person name="LaButti K."/>
            <person name="Lipzen A."/>
            <person name="Mondo S."/>
            <person name="Riley R."/>
            <person name="Salamov A."/>
            <person name="Simmons B.A."/>
            <person name="Magnuson J.K."/>
            <person name="Henrissat B."/>
            <person name="Mortensen U.H."/>
            <person name="Larsen T.O."/>
            <person name="Devries R.P."/>
            <person name="Grigoriev I.V."/>
            <person name="Machida M."/>
            <person name="Baker S.E."/>
            <person name="Andersen M.R."/>
        </authorList>
    </citation>
    <scope>NUCLEOTIDE SEQUENCE</scope>
    <source>
        <strain evidence="15">CBS 117612</strain>
    </source>
</reference>
<keyword evidence="6" id="KW-0732">Signal</keyword>
<dbReference type="InterPro" id="IPR024079">
    <property type="entry name" value="MetalloPept_cat_dom_sf"/>
</dbReference>
<dbReference type="OrthoDB" id="412874at2759"/>
<keyword evidence="14" id="KW-0964">Secreted</keyword>
<accession>A0A5N6XN22</accession>
<evidence type="ECO:0000256" key="12">
    <source>
        <dbReference type="PIRSR" id="PIRSR601384-1"/>
    </source>
</evidence>
<dbReference type="Proteomes" id="UP000325558">
    <property type="component" value="Unassembled WGS sequence"/>
</dbReference>
<evidence type="ECO:0000256" key="13">
    <source>
        <dbReference type="PIRSR" id="PIRSR601384-2"/>
    </source>
</evidence>
<dbReference type="GO" id="GO:0004222">
    <property type="term" value="F:metalloendopeptidase activity"/>
    <property type="evidence" value="ECO:0007669"/>
    <property type="project" value="InterPro"/>
</dbReference>
<dbReference type="PRINTS" id="PR00768">
    <property type="entry name" value="DEUTEROLYSIN"/>
</dbReference>
<keyword evidence="7 14" id="KW-0378">Hydrolase</keyword>
<evidence type="ECO:0000256" key="10">
    <source>
        <dbReference type="ARBA" id="ARBA00023145"/>
    </source>
</evidence>
<comment type="catalytic activity">
    <reaction evidence="1 14">
        <text>Preferential cleavage of bonds with hydrophobic residues in P1'. Also 3-Asn-|-Gln-4 and 8-Gly-|-Ser-9 bonds in insulin B chain.</text>
        <dbReference type="EC" id="3.4.24.39"/>
    </reaction>
</comment>
<dbReference type="CDD" id="cd11008">
    <property type="entry name" value="M35_deuterolysin_like"/>
    <property type="match status" value="1"/>
</dbReference>
<evidence type="ECO:0000256" key="4">
    <source>
        <dbReference type="ARBA" id="ARBA00022685"/>
    </source>
</evidence>
<dbReference type="EMBL" id="ML737311">
    <property type="protein sequence ID" value="KAE8334278.1"/>
    <property type="molecule type" value="Genomic_DNA"/>
</dbReference>
<keyword evidence="9 14" id="KW-0482">Metalloprotease</keyword>
<protein>
    <recommendedName>
        <fullName evidence="14">Neutral protease 2</fullName>
        <ecNumber evidence="14">3.4.24.39</ecNumber>
    </recommendedName>
    <alternativeName>
        <fullName evidence="14">Deuterolysin</fullName>
    </alternativeName>
</protein>
<evidence type="ECO:0000256" key="8">
    <source>
        <dbReference type="ARBA" id="ARBA00022833"/>
    </source>
</evidence>
<keyword evidence="10" id="KW-0865">Zymogen</keyword>
<keyword evidence="4 14" id="KW-0165">Cleavage on pair of basic residues</keyword>
<dbReference type="AlphaFoldDB" id="A0A5N6XN22"/>
<dbReference type="InterPro" id="IPR001384">
    <property type="entry name" value="Peptidase_M35"/>
</dbReference>
<keyword evidence="5 13" id="KW-0479">Metal-binding</keyword>
<dbReference type="EC" id="3.4.24.39" evidence="14"/>
<dbReference type="SUPFAM" id="SSF55486">
    <property type="entry name" value="Metalloproteases ('zincins'), catalytic domain"/>
    <property type="match status" value="1"/>
</dbReference>
<dbReference type="PANTHER" id="PTHR37016:SF3">
    <property type="entry name" value="NEUTRAL PROTEASE 2-RELATED"/>
    <property type="match status" value="1"/>
</dbReference>
<keyword evidence="3 14" id="KW-0645">Protease</keyword>
<evidence type="ECO:0000256" key="11">
    <source>
        <dbReference type="ARBA" id="ARBA00023157"/>
    </source>
</evidence>
<feature type="binding site" evidence="13">
    <location>
        <position position="101"/>
    </location>
    <ligand>
        <name>Zn(2+)</name>
        <dbReference type="ChEBI" id="CHEBI:29105"/>
        <note>catalytic</note>
    </ligand>
</feature>